<comment type="caution">
    <text evidence="3">The sequence shown here is derived from an EMBL/GenBank/DDBJ whole genome shotgun (WGS) entry which is preliminary data.</text>
</comment>
<accession>A0ABV7SA09</accession>
<dbReference type="InterPro" id="IPR036457">
    <property type="entry name" value="PPM-type-like_dom_sf"/>
</dbReference>
<name>A0ABV7SA09_9ACTN</name>
<reference evidence="4" key="1">
    <citation type="journal article" date="2019" name="Int. J. Syst. Evol. Microbiol.">
        <title>The Global Catalogue of Microorganisms (GCM) 10K type strain sequencing project: providing services to taxonomists for standard genome sequencing and annotation.</title>
        <authorList>
            <consortium name="The Broad Institute Genomics Platform"/>
            <consortium name="The Broad Institute Genome Sequencing Center for Infectious Disease"/>
            <person name="Wu L."/>
            <person name="Ma J."/>
        </authorList>
    </citation>
    <scope>NUCLEOTIDE SEQUENCE [LARGE SCALE GENOMIC DNA]</scope>
    <source>
        <strain evidence="4">CGMCC 4.7035</strain>
    </source>
</reference>
<dbReference type="InterPro" id="IPR052016">
    <property type="entry name" value="Bact_Sigma-Reg"/>
</dbReference>
<dbReference type="PANTHER" id="PTHR43156:SF2">
    <property type="entry name" value="STAGE II SPORULATION PROTEIN E"/>
    <property type="match status" value="1"/>
</dbReference>
<proteinExistence type="predicted"/>
<dbReference type="RefSeq" id="WP_310781362.1">
    <property type="nucleotide sequence ID" value="NZ_JBHRWR010000003.1"/>
</dbReference>
<dbReference type="EMBL" id="JBHRWR010000003">
    <property type="protein sequence ID" value="MFC3572955.1"/>
    <property type="molecule type" value="Genomic_DNA"/>
</dbReference>
<protein>
    <submittedName>
        <fullName evidence="3">PP2C family protein-serine/threonine phosphatase</fullName>
        <ecNumber evidence="3">3.1.3.16</ecNumber>
    </submittedName>
</protein>
<dbReference type="Proteomes" id="UP001595701">
    <property type="component" value="Unassembled WGS sequence"/>
</dbReference>
<keyword evidence="1 3" id="KW-0378">Hydrolase</keyword>
<sequence>MTAGQRADRFESFGEALLGEVLDRAHELPPHLIGPLVADVVERLGGRRPQVLLQDYGQLLLVPLPGDGLTDGEPQVIDDSEAGRCFLDAHPVELSEDDGVRVHLPLLDGGDQVGVMAVTLDSVDDHDRRILRRIAGLVADLLVTKHGYSDLFFGVRRREPMSVAAEIQWALLPPLAMIMPRVAVAGILEPAYDVAGDSFDYALNGDVLHVAMIDAMGHGLDAATMATVAIGSYRHARRAGTGLPEIYAFMDRAVADQFGPEHFVTAQMLQLDTTTGHLQWVNAGHPSPMLVRDHRVTLRLTGPTTLPVGFGGPQPQTSEMKLEPGDRLLCFTDGLIEEHKTGEDEFGEDLMIDWVNQLERTGRGIRAVARSLSHTLKRARGGHTTDDATLLLVEWRG</sequence>
<dbReference type="SUPFAM" id="SSF81606">
    <property type="entry name" value="PP2C-like"/>
    <property type="match status" value="1"/>
</dbReference>
<organism evidence="3 4">
    <name type="scientific">Streptomyces yaanensis</name>
    <dbReference type="NCBI Taxonomy" id="1142239"/>
    <lineage>
        <taxon>Bacteria</taxon>
        <taxon>Bacillati</taxon>
        <taxon>Actinomycetota</taxon>
        <taxon>Actinomycetes</taxon>
        <taxon>Kitasatosporales</taxon>
        <taxon>Streptomycetaceae</taxon>
        <taxon>Streptomyces</taxon>
    </lineage>
</organism>
<keyword evidence="4" id="KW-1185">Reference proteome</keyword>
<dbReference type="SMART" id="SM00331">
    <property type="entry name" value="PP2C_SIG"/>
    <property type="match status" value="1"/>
</dbReference>
<feature type="domain" description="PPM-type phosphatase" evidence="2">
    <location>
        <begin position="179"/>
        <end position="395"/>
    </location>
</feature>
<dbReference type="Pfam" id="PF07228">
    <property type="entry name" value="SpoIIE"/>
    <property type="match status" value="1"/>
</dbReference>
<evidence type="ECO:0000256" key="1">
    <source>
        <dbReference type="ARBA" id="ARBA00022801"/>
    </source>
</evidence>
<evidence type="ECO:0000313" key="4">
    <source>
        <dbReference type="Proteomes" id="UP001595701"/>
    </source>
</evidence>
<dbReference type="GO" id="GO:0004722">
    <property type="term" value="F:protein serine/threonine phosphatase activity"/>
    <property type="evidence" value="ECO:0007669"/>
    <property type="project" value="UniProtKB-EC"/>
</dbReference>
<evidence type="ECO:0000259" key="2">
    <source>
        <dbReference type="SMART" id="SM00331"/>
    </source>
</evidence>
<dbReference type="Gene3D" id="3.60.40.10">
    <property type="entry name" value="PPM-type phosphatase domain"/>
    <property type="match status" value="1"/>
</dbReference>
<dbReference type="InterPro" id="IPR001932">
    <property type="entry name" value="PPM-type_phosphatase-like_dom"/>
</dbReference>
<gene>
    <name evidence="3" type="ORF">ACFOZ0_06625</name>
</gene>
<dbReference type="PANTHER" id="PTHR43156">
    <property type="entry name" value="STAGE II SPORULATION PROTEIN E-RELATED"/>
    <property type="match status" value="1"/>
</dbReference>
<evidence type="ECO:0000313" key="3">
    <source>
        <dbReference type="EMBL" id="MFC3572955.1"/>
    </source>
</evidence>
<dbReference type="EC" id="3.1.3.16" evidence="3"/>